<dbReference type="AlphaFoldDB" id="A0A1H1VYH4"/>
<sequence>MGQGMARTPVLAAGGIVLRQERTPLIAVVRLRKRNEWVLPKGKLDDGETPRAAAKREVLEETGHDVCVHEFLGTLAYEAGGRSKVVHYWRMEAGSEPVHELMHDVRAVDWLPLEAAVERLSRGYERAFLANVGPIALEAAALAKAASRPKAKPPMPEKRRARRTAPPPPLISEPVPAAPLPDSPVPAPEEVALVTDEAVEAETPVDAIEAELLPEQAEPKATLPVTTSGSTESDGPSPTEPARKSLVQKMRDWLGRAA</sequence>
<feature type="region of interest" description="Disordered" evidence="4">
    <location>
        <begin position="144"/>
        <end position="258"/>
    </location>
</feature>
<feature type="compositionally biased region" description="Basic and acidic residues" evidence="4">
    <location>
        <begin position="249"/>
        <end position="258"/>
    </location>
</feature>
<organism evidence="6 7">
    <name type="scientific">Bradyrhizobium canariense</name>
    <dbReference type="NCBI Taxonomy" id="255045"/>
    <lineage>
        <taxon>Bacteria</taxon>
        <taxon>Pseudomonadati</taxon>
        <taxon>Pseudomonadota</taxon>
        <taxon>Alphaproteobacteria</taxon>
        <taxon>Hyphomicrobiales</taxon>
        <taxon>Nitrobacteraceae</taxon>
        <taxon>Bradyrhizobium</taxon>
    </lineage>
</organism>
<keyword evidence="2 3" id="KW-0378">Hydrolase</keyword>
<feature type="domain" description="Nudix hydrolase" evidence="5">
    <location>
        <begin position="8"/>
        <end position="134"/>
    </location>
</feature>
<dbReference type="PANTHER" id="PTHR21340">
    <property type="entry name" value="DIADENOSINE 5,5-P1,P4-TETRAPHOSPHATE PYROPHOSPHOHYDROLASE MUTT"/>
    <property type="match status" value="1"/>
</dbReference>
<dbReference type="PROSITE" id="PS51462">
    <property type="entry name" value="NUDIX"/>
    <property type="match status" value="1"/>
</dbReference>
<evidence type="ECO:0000256" key="2">
    <source>
        <dbReference type="ARBA" id="ARBA00022801"/>
    </source>
</evidence>
<dbReference type="PROSITE" id="PS00893">
    <property type="entry name" value="NUDIX_BOX"/>
    <property type="match status" value="1"/>
</dbReference>
<evidence type="ECO:0000256" key="1">
    <source>
        <dbReference type="ARBA" id="ARBA00001946"/>
    </source>
</evidence>
<evidence type="ECO:0000256" key="4">
    <source>
        <dbReference type="SAM" id="MobiDB-lite"/>
    </source>
</evidence>
<dbReference type="Gene3D" id="3.90.79.10">
    <property type="entry name" value="Nucleoside Triphosphate Pyrophosphohydrolase"/>
    <property type="match status" value="1"/>
</dbReference>
<dbReference type="InterPro" id="IPR020084">
    <property type="entry name" value="NUDIX_hydrolase_CS"/>
</dbReference>
<accession>A0A1H1VYH4</accession>
<dbReference type="GO" id="GO:0006754">
    <property type="term" value="P:ATP biosynthetic process"/>
    <property type="evidence" value="ECO:0007669"/>
    <property type="project" value="TreeGrafter"/>
</dbReference>
<feature type="compositionally biased region" description="Pro residues" evidence="4">
    <location>
        <begin position="165"/>
        <end position="187"/>
    </location>
</feature>
<dbReference type="InterPro" id="IPR015797">
    <property type="entry name" value="NUDIX_hydrolase-like_dom_sf"/>
</dbReference>
<comment type="cofactor">
    <cofactor evidence="1">
        <name>Mg(2+)</name>
        <dbReference type="ChEBI" id="CHEBI:18420"/>
    </cofactor>
</comment>
<keyword evidence="7" id="KW-1185">Reference proteome</keyword>
<dbReference type="InterPro" id="IPR020476">
    <property type="entry name" value="Nudix_hydrolase"/>
</dbReference>
<dbReference type="EMBL" id="LT629750">
    <property type="protein sequence ID" value="SDS89500.1"/>
    <property type="molecule type" value="Genomic_DNA"/>
</dbReference>
<comment type="similarity">
    <text evidence="3">Belongs to the Nudix hydrolase family.</text>
</comment>
<dbReference type="InterPro" id="IPR000086">
    <property type="entry name" value="NUDIX_hydrolase_dom"/>
</dbReference>
<dbReference type="PANTHER" id="PTHR21340:SF0">
    <property type="entry name" value="BIS(5'-NUCLEOSYL)-TETRAPHOSPHATASE [ASYMMETRICAL]"/>
    <property type="match status" value="1"/>
</dbReference>
<dbReference type="Proteomes" id="UP000243904">
    <property type="component" value="Chromosome I"/>
</dbReference>
<feature type="compositionally biased region" description="Polar residues" evidence="4">
    <location>
        <begin position="224"/>
        <end position="236"/>
    </location>
</feature>
<evidence type="ECO:0000256" key="3">
    <source>
        <dbReference type="RuleBase" id="RU003476"/>
    </source>
</evidence>
<dbReference type="InterPro" id="IPR051325">
    <property type="entry name" value="Nudix_hydrolase_domain"/>
</dbReference>
<evidence type="ECO:0000313" key="7">
    <source>
        <dbReference type="Proteomes" id="UP000243904"/>
    </source>
</evidence>
<evidence type="ECO:0000259" key="5">
    <source>
        <dbReference type="PROSITE" id="PS51462"/>
    </source>
</evidence>
<protein>
    <submittedName>
        <fullName evidence="6">8-oxo-dGTP diphosphatase</fullName>
    </submittedName>
</protein>
<gene>
    <name evidence="6" type="ORF">SAMN05444158_3599</name>
</gene>
<dbReference type="Pfam" id="PF00293">
    <property type="entry name" value="NUDIX"/>
    <property type="match status" value="1"/>
</dbReference>
<dbReference type="SUPFAM" id="SSF55811">
    <property type="entry name" value="Nudix"/>
    <property type="match status" value="1"/>
</dbReference>
<reference evidence="7" key="1">
    <citation type="submission" date="2016-10" db="EMBL/GenBank/DDBJ databases">
        <authorList>
            <person name="Varghese N."/>
            <person name="Submissions S."/>
        </authorList>
    </citation>
    <scope>NUCLEOTIDE SEQUENCE [LARGE SCALE GENOMIC DNA]</scope>
    <source>
        <strain evidence="7">GAS369</strain>
    </source>
</reference>
<dbReference type="GO" id="GO:0006167">
    <property type="term" value="P:AMP biosynthetic process"/>
    <property type="evidence" value="ECO:0007669"/>
    <property type="project" value="TreeGrafter"/>
</dbReference>
<dbReference type="PRINTS" id="PR00502">
    <property type="entry name" value="NUDIXFAMILY"/>
</dbReference>
<proteinExistence type="inferred from homology"/>
<name>A0A1H1VYH4_9BRAD</name>
<dbReference type="GO" id="GO:0004081">
    <property type="term" value="F:bis(5'-nucleosyl)-tetraphosphatase (asymmetrical) activity"/>
    <property type="evidence" value="ECO:0007669"/>
    <property type="project" value="TreeGrafter"/>
</dbReference>
<dbReference type="CDD" id="cd03673">
    <property type="entry name" value="NUDIX_Ap6A_hydrolase"/>
    <property type="match status" value="1"/>
</dbReference>
<evidence type="ECO:0000313" key="6">
    <source>
        <dbReference type="EMBL" id="SDS89500.1"/>
    </source>
</evidence>